<dbReference type="AlphaFoldDB" id="A0A7I3Z9Z6"/>
<gene>
    <name evidence="1" type="primary">LOC112284906</name>
</gene>
<organism evidence="1 2">
    <name type="scientific">Physcomitrium patens</name>
    <name type="common">Spreading-leaved earth moss</name>
    <name type="synonym">Physcomitrella patens</name>
    <dbReference type="NCBI Taxonomy" id="3218"/>
    <lineage>
        <taxon>Eukaryota</taxon>
        <taxon>Viridiplantae</taxon>
        <taxon>Streptophyta</taxon>
        <taxon>Embryophyta</taxon>
        <taxon>Bryophyta</taxon>
        <taxon>Bryophytina</taxon>
        <taxon>Bryopsida</taxon>
        <taxon>Funariidae</taxon>
        <taxon>Funariales</taxon>
        <taxon>Funariaceae</taxon>
        <taxon>Physcomitrium</taxon>
    </lineage>
</organism>
<proteinExistence type="predicted"/>
<sequence>MNRKNKSCGSVFVTIHPYLHPLIFLSFTFSNDIPKQENTCKYLNILMNVWVDLKKSKLWIYSSAPLGPNVEFRRKRASLDFSQLFLIRNLIFFYLIMDGRSLESY</sequence>
<reference evidence="1 2" key="2">
    <citation type="journal article" date="2018" name="Plant J.">
        <title>The Physcomitrella patens chromosome-scale assembly reveals moss genome structure and evolution.</title>
        <authorList>
            <person name="Lang D."/>
            <person name="Ullrich K.K."/>
            <person name="Murat F."/>
            <person name="Fuchs J."/>
            <person name="Jenkins J."/>
            <person name="Haas F.B."/>
            <person name="Piednoel M."/>
            <person name="Gundlach H."/>
            <person name="Van Bel M."/>
            <person name="Meyberg R."/>
            <person name="Vives C."/>
            <person name="Morata J."/>
            <person name="Symeonidi A."/>
            <person name="Hiss M."/>
            <person name="Muchero W."/>
            <person name="Kamisugi Y."/>
            <person name="Saleh O."/>
            <person name="Blanc G."/>
            <person name="Decker E.L."/>
            <person name="van Gessel N."/>
            <person name="Grimwood J."/>
            <person name="Hayes R.D."/>
            <person name="Graham S.W."/>
            <person name="Gunter L.E."/>
            <person name="McDaniel S.F."/>
            <person name="Hoernstein S.N.W."/>
            <person name="Larsson A."/>
            <person name="Li F.W."/>
            <person name="Perroud P.F."/>
            <person name="Phillips J."/>
            <person name="Ranjan P."/>
            <person name="Rokshar D.S."/>
            <person name="Rothfels C.J."/>
            <person name="Schneider L."/>
            <person name="Shu S."/>
            <person name="Stevenson D.W."/>
            <person name="Thummler F."/>
            <person name="Tillich M."/>
            <person name="Villarreal Aguilar J.C."/>
            <person name="Widiez T."/>
            <person name="Wong G.K."/>
            <person name="Wymore A."/>
            <person name="Zhang Y."/>
            <person name="Zimmer A.D."/>
            <person name="Quatrano R.S."/>
            <person name="Mayer K.F.X."/>
            <person name="Goodstein D."/>
            <person name="Casacuberta J.M."/>
            <person name="Vandepoele K."/>
            <person name="Reski R."/>
            <person name="Cuming A.C."/>
            <person name="Tuskan G.A."/>
            <person name="Maumus F."/>
            <person name="Salse J."/>
            <person name="Schmutz J."/>
            <person name="Rensing S.A."/>
        </authorList>
    </citation>
    <scope>NUCLEOTIDE SEQUENCE [LARGE SCALE GENOMIC DNA]</scope>
    <source>
        <strain evidence="1 2">cv. Gransden 2004</strain>
    </source>
</reference>
<protein>
    <submittedName>
        <fullName evidence="1">Uncharacterized protein</fullName>
    </submittedName>
</protein>
<dbReference type="EMBL" id="ABEU02000007">
    <property type="status" value="NOT_ANNOTATED_CDS"/>
    <property type="molecule type" value="Genomic_DNA"/>
</dbReference>
<dbReference type="Proteomes" id="UP000006727">
    <property type="component" value="Chromosome 7"/>
</dbReference>
<evidence type="ECO:0000313" key="2">
    <source>
        <dbReference type="Proteomes" id="UP000006727"/>
    </source>
</evidence>
<accession>A0A7I3Z9Z6</accession>
<name>A0A7I3Z9Z6_PHYPA</name>
<reference evidence="1 2" key="1">
    <citation type="journal article" date="2008" name="Science">
        <title>The Physcomitrella genome reveals evolutionary insights into the conquest of land by plants.</title>
        <authorList>
            <person name="Rensing S."/>
            <person name="Lang D."/>
            <person name="Zimmer A."/>
            <person name="Terry A."/>
            <person name="Salamov A."/>
            <person name="Shapiro H."/>
            <person name="Nishiyama T."/>
            <person name="Perroud P.-F."/>
            <person name="Lindquist E."/>
            <person name="Kamisugi Y."/>
            <person name="Tanahashi T."/>
            <person name="Sakakibara K."/>
            <person name="Fujita T."/>
            <person name="Oishi K."/>
            <person name="Shin-I T."/>
            <person name="Kuroki Y."/>
            <person name="Toyoda A."/>
            <person name="Suzuki Y."/>
            <person name="Hashimoto A."/>
            <person name="Yamaguchi K."/>
            <person name="Sugano A."/>
            <person name="Kohara Y."/>
            <person name="Fujiyama A."/>
            <person name="Anterola A."/>
            <person name="Aoki S."/>
            <person name="Ashton N."/>
            <person name="Barbazuk W.B."/>
            <person name="Barker E."/>
            <person name="Bennetzen J."/>
            <person name="Bezanilla M."/>
            <person name="Blankenship R."/>
            <person name="Cho S.H."/>
            <person name="Dutcher S."/>
            <person name="Estelle M."/>
            <person name="Fawcett J.A."/>
            <person name="Gundlach H."/>
            <person name="Hanada K."/>
            <person name="Heyl A."/>
            <person name="Hicks K.A."/>
            <person name="Hugh J."/>
            <person name="Lohr M."/>
            <person name="Mayer K."/>
            <person name="Melkozernov A."/>
            <person name="Murata T."/>
            <person name="Nelson D."/>
            <person name="Pils B."/>
            <person name="Prigge M."/>
            <person name="Reiss B."/>
            <person name="Renner T."/>
            <person name="Rombauts S."/>
            <person name="Rushton P."/>
            <person name="Sanderfoot A."/>
            <person name="Schween G."/>
            <person name="Shiu S.-H."/>
            <person name="Stueber K."/>
            <person name="Theodoulou F.L."/>
            <person name="Tu H."/>
            <person name="Van de Peer Y."/>
            <person name="Verrier P.J."/>
            <person name="Waters E."/>
            <person name="Wood A."/>
            <person name="Yang L."/>
            <person name="Cove D."/>
            <person name="Cuming A."/>
            <person name="Hasebe M."/>
            <person name="Lucas S."/>
            <person name="Mishler D.B."/>
            <person name="Reski R."/>
            <person name="Grigoriev I."/>
            <person name="Quatrano R.S."/>
            <person name="Boore J.L."/>
        </authorList>
    </citation>
    <scope>NUCLEOTIDE SEQUENCE [LARGE SCALE GENOMIC DNA]</scope>
    <source>
        <strain evidence="1 2">cv. Gransden 2004</strain>
    </source>
</reference>
<dbReference type="Gramene" id="Pp3c7_7820V3.3">
    <property type="protein sequence ID" value="PAC:32925191.CDS.1"/>
    <property type="gene ID" value="Pp3c7_7820"/>
</dbReference>
<keyword evidence="2" id="KW-1185">Reference proteome</keyword>
<evidence type="ECO:0000313" key="1">
    <source>
        <dbReference type="EnsemblPlants" id="PAC:32925191.CDS.1"/>
    </source>
</evidence>
<reference evidence="1" key="3">
    <citation type="submission" date="2020-12" db="UniProtKB">
        <authorList>
            <consortium name="EnsemblPlants"/>
        </authorList>
    </citation>
    <scope>IDENTIFICATION</scope>
</reference>
<dbReference type="EnsemblPlants" id="Pp3c7_7820V3.3">
    <property type="protein sequence ID" value="PAC:32925191.CDS.1"/>
    <property type="gene ID" value="Pp3c7_7820"/>
</dbReference>